<feature type="transmembrane region" description="Helical" evidence="8">
    <location>
        <begin position="266"/>
        <end position="288"/>
    </location>
</feature>
<feature type="transmembrane region" description="Helical" evidence="8">
    <location>
        <begin position="349"/>
        <end position="372"/>
    </location>
</feature>
<keyword evidence="5 8" id="KW-1133">Transmembrane helix</keyword>
<evidence type="ECO:0000313" key="10">
    <source>
        <dbReference type="EMBL" id="EQM73262.1"/>
    </source>
</evidence>
<feature type="region of interest" description="Disordered" evidence="7">
    <location>
        <begin position="1"/>
        <end position="42"/>
    </location>
</feature>
<feature type="transmembrane region" description="Helical" evidence="8">
    <location>
        <begin position="414"/>
        <end position="436"/>
    </location>
</feature>
<evidence type="ECO:0000256" key="5">
    <source>
        <dbReference type="ARBA" id="ARBA00022989"/>
    </source>
</evidence>
<dbReference type="PANTHER" id="PTHR43652:SF2">
    <property type="entry name" value="BASIC AMINO ACID ANTIPORTER YFCC-RELATED"/>
    <property type="match status" value="1"/>
</dbReference>
<dbReference type="InterPro" id="IPR004680">
    <property type="entry name" value="Cit_transptr-like_dom"/>
</dbReference>
<keyword evidence="3 8" id="KW-0812">Transmembrane</keyword>
<dbReference type="GO" id="GO:0055085">
    <property type="term" value="P:transmembrane transport"/>
    <property type="evidence" value="ECO:0007669"/>
    <property type="project" value="InterPro"/>
</dbReference>
<keyword evidence="6 8" id="KW-0472">Membrane</keyword>
<dbReference type="Pfam" id="PF03600">
    <property type="entry name" value="CitMHS"/>
    <property type="match status" value="1"/>
</dbReference>
<feature type="compositionally biased region" description="Basic and acidic residues" evidence="7">
    <location>
        <begin position="1"/>
        <end position="25"/>
    </location>
</feature>
<keyword evidence="2" id="KW-0813">Transport</keyword>
<dbReference type="AlphaFoldDB" id="T5KCF5"/>
<evidence type="ECO:0000259" key="9">
    <source>
        <dbReference type="Pfam" id="PF03600"/>
    </source>
</evidence>
<gene>
    <name evidence="10" type="ORF">L687_05740</name>
</gene>
<feature type="transmembrane region" description="Helical" evidence="8">
    <location>
        <begin position="143"/>
        <end position="166"/>
    </location>
</feature>
<dbReference type="RefSeq" id="WP_021201101.1">
    <property type="nucleotide sequence ID" value="NZ_ATAO01000217.1"/>
</dbReference>
<protein>
    <recommendedName>
        <fullName evidence="9">Citrate transporter-like domain-containing protein</fullName>
    </recommendedName>
</protein>
<reference evidence="10 11" key="1">
    <citation type="journal article" date="2013" name="Genome Announc.">
        <title>Whole-genome sequences of five oyster-associated bacteria show potential for crude oil hydrocarbon degradation.</title>
        <authorList>
            <person name="Chauhan A."/>
            <person name="Green S."/>
            <person name="Pathak A."/>
            <person name="Thomas J."/>
            <person name="Venkatramanan R."/>
        </authorList>
    </citation>
    <scope>NUCLEOTIDE SEQUENCE [LARGE SCALE GENOMIC DNA]</scope>
    <source>
        <strain evidence="10 11">MF109</strain>
    </source>
</reference>
<dbReference type="Proteomes" id="UP000016033">
    <property type="component" value="Unassembled WGS sequence"/>
</dbReference>
<keyword evidence="4" id="KW-0677">Repeat</keyword>
<evidence type="ECO:0000256" key="2">
    <source>
        <dbReference type="ARBA" id="ARBA00022448"/>
    </source>
</evidence>
<feature type="domain" description="Citrate transporter-like" evidence="9">
    <location>
        <begin position="100"/>
        <end position="471"/>
    </location>
</feature>
<feature type="transmembrane region" description="Helical" evidence="8">
    <location>
        <begin position="57"/>
        <end position="75"/>
    </location>
</feature>
<dbReference type="PATRIC" id="fig|1333857.3.peg.3166"/>
<evidence type="ECO:0000256" key="7">
    <source>
        <dbReference type="SAM" id="MobiDB-lite"/>
    </source>
</evidence>
<feature type="transmembrane region" description="Helical" evidence="8">
    <location>
        <begin position="224"/>
        <end position="246"/>
    </location>
</feature>
<evidence type="ECO:0000256" key="1">
    <source>
        <dbReference type="ARBA" id="ARBA00004141"/>
    </source>
</evidence>
<feature type="transmembrane region" description="Helical" evidence="8">
    <location>
        <begin position="326"/>
        <end position="343"/>
    </location>
</feature>
<name>T5KCF5_MICMQ</name>
<dbReference type="InterPro" id="IPR051679">
    <property type="entry name" value="DASS-Related_Transporters"/>
</dbReference>
<feature type="transmembrane region" description="Helical" evidence="8">
    <location>
        <begin position="506"/>
        <end position="526"/>
    </location>
</feature>
<dbReference type="PANTHER" id="PTHR43652">
    <property type="entry name" value="BASIC AMINO ACID ANTIPORTER YFCC-RELATED"/>
    <property type="match status" value="1"/>
</dbReference>
<proteinExistence type="predicted"/>
<dbReference type="EMBL" id="ATAO01000217">
    <property type="protein sequence ID" value="EQM73262.1"/>
    <property type="molecule type" value="Genomic_DNA"/>
</dbReference>
<accession>T5KCF5</accession>
<feature type="transmembrane region" description="Helical" evidence="8">
    <location>
        <begin position="87"/>
        <end position="106"/>
    </location>
</feature>
<dbReference type="GO" id="GO:0005886">
    <property type="term" value="C:plasma membrane"/>
    <property type="evidence" value="ECO:0007669"/>
    <property type="project" value="TreeGrafter"/>
</dbReference>
<evidence type="ECO:0000256" key="8">
    <source>
        <dbReference type="SAM" id="Phobius"/>
    </source>
</evidence>
<evidence type="ECO:0000256" key="3">
    <source>
        <dbReference type="ARBA" id="ARBA00022692"/>
    </source>
</evidence>
<feature type="transmembrane region" description="Helical" evidence="8">
    <location>
        <begin position="113"/>
        <end position="131"/>
    </location>
</feature>
<comment type="caution">
    <text evidence="10">The sequence shown here is derived from an EMBL/GenBank/DDBJ whole genome shotgun (WGS) entry which is preliminary data.</text>
</comment>
<sequence>MSDPTHTHAENARRLAEPSAVERTRFSTMPPQRPTPFPGRNPAGGGFAVRRLGRGRILSLLALGLVLIAGLAMALSSLSQGAGPGRVTMPIAVTLTVFLLAVWAWTSTGLDDTLVAFLAAIALIVTGVLPASDFFASLGDETIWLLIGAFVIASAVSSSGLALRGASHLLRFARGPRSLFHLTTVALTLTAFAVPATSGRAALAVPVHTAVAAALPGRERVIRALALLMPTVVLLSAVGSLLGAGAHIVTDQLLRAAGEQGFTFLSWLWLGLPLATVSSHLACELILWRFTCRDDRSTPLRMSATDIGRSASTAVTGPLSTMERRAGVLLGGVILLWATEPLHHLSPALVALIGAVAAVTPGIGCLTFPAAIKRVPWSLLLFLAATLALASALTSTGAAAWLSSSALAPLRGLGAAGAVAFVLVVIAISTAAHLLIPSRSARSAAIVPVVIALAPALGVSPMAAAFASTAAAGFCHTLPSSAKPVAMFADPDIVSGGFTPLDLRRLSVLLAPAMFVLVAVFALWVWPLMGLPLLL</sequence>
<feature type="transmembrane region" description="Helical" evidence="8">
    <location>
        <begin position="379"/>
        <end position="402"/>
    </location>
</feature>
<evidence type="ECO:0000313" key="11">
    <source>
        <dbReference type="Proteomes" id="UP000016033"/>
    </source>
</evidence>
<comment type="subcellular location">
    <subcellularLocation>
        <location evidence="1">Membrane</location>
        <topology evidence="1">Multi-pass membrane protein</topology>
    </subcellularLocation>
</comment>
<evidence type="ECO:0000256" key="6">
    <source>
        <dbReference type="ARBA" id="ARBA00023136"/>
    </source>
</evidence>
<evidence type="ECO:0000256" key="4">
    <source>
        <dbReference type="ARBA" id="ARBA00022737"/>
    </source>
</evidence>
<organism evidence="10 11">
    <name type="scientific">Microbacterium maritypicum MF109</name>
    <dbReference type="NCBI Taxonomy" id="1333857"/>
    <lineage>
        <taxon>Bacteria</taxon>
        <taxon>Bacillati</taxon>
        <taxon>Actinomycetota</taxon>
        <taxon>Actinomycetes</taxon>
        <taxon>Micrococcales</taxon>
        <taxon>Microbacteriaceae</taxon>
        <taxon>Microbacterium</taxon>
    </lineage>
</organism>